<dbReference type="Pfam" id="PF02080">
    <property type="entry name" value="TrkA_C"/>
    <property type="match status" value="1"/>
</dbReference>
<dbReference type="InterPro" id="IPR019888">
    <property type="entry name" value="Tscrpt_reg_AsnC-like"/>
</dbReference>
<dbReference type="Pfam" id="PF13404">
    <property type="entry name" value="HTH_AsnC-type"/>
    <property type="match status" value="1"/>
</dbReference>
<dbReference type="SUPFAM" id="SSF46785">
    <property type="entry name" value="Winged helix' DNA-binding domain"/>
    <property type="match status" value="1"/>
</dbReference>
<dbReference type="RefSeq" id="WP_049991207.1">
    <property type="nucleotide sequence ID" value="NZ_FOIS01000004.1"/>
</dbReference>
<evidence type="ECO:0000256" key="2">
    <source>
        <dbReference type="ARBA" id="ARBA00023125"/>
    </source>
</evidence>
<dbReference type="Gene3D" id="1.10.10.10">
    <property type="entry name" value="Winged helix-like DNA-binding domain superfamily/Winged helix DNA-binding domain"/>
    <property type="match status" value="1"/>
</dbReference>
<feature type="domain" description="HTH asnC-type" evidence="4">
    <location>
        <begin position="5"/>
        <end position="67"/>
    </location>
</feature>
<dbReference type="InterPro" id="IPR036721">
    <property type="entry name" value="RCK_C_sf"/>
</dbReference>
<evidence type="ECO:0000256" key="1">
    <source>
        <dbReference type="ARBA" id="ARBA00023015"/>
    </source>
</evidence>
<protein>
    <submittedName>
        <fullName evidence="6">DNA-binding transcriptional regulator, Lrp family</fullName>
    </submittedName>
</protein>
<dbReference type="GO" id="GO:0043565">
    <property type="term" value="F:sequence-specific DNA binding"/>
    <property type="evidence" value="ECO:0007669"/>
    <property type="project" value="InterPro"/>
</dbReference>
<evidence type="ECO:0000256" key="3">
    <source>
        <dbReference type="ARBA" id="ARBA00023163"/>
    </source>
</evidence>
<keyword evidence="7" id="KW-1185">Reference proteome</keyword>
<dbReference type="PANTHER" id="PTHR30154">
    <property type="entry name" value="LEUCINE-RESPONSIVE REGULATORY PROTEIN"/>
    <property type="match status" value="1"/>
</dbReference>
<accession>A0A1I0Q8Z8</accession>
<keyword evidence="1" id="KW-0805">Transcription regulation</keyword>
<dbReference type="GO" id="GO:0005829">
    <property type="term" value="C:cytosol"/>
    <property type="evidence" value="ECO:0007669"/>
    <property type="project" value="TreeGrafter"/>
</dbReference>
<dbReference type="PROSITE" id="PS51202">
    <property type="entry name" value="RCK_C"/>
    <property type="match status" value="1"/>
</dbReference>
<dbReference type="CDD" id="cd00090">
    <property type="entry name" value="HTH_ARSR"/>
    <property type="match status" value="1"/>
</dbReference>
<dbReference type="Proteomes" id="UP000183275">
    <property type="component" value="Unassembled WGS sequence"/>
</dbReference>
<dbReference type="eggNOG" id="arCOG01584">
    <property type="taxonomic scope" value="Archaea"/>
</dbReference>
<dbReference type="InterPro" id="IPR036388">
    <property type="entry name" value="WH-like_DNA-bd_sf"/>
</dbReference>
<dbReference type="PROSITE" id="PS50956">
    <property type="entry name" value="HTH_ASNC_2"/>
    <property type="match status" value="1"/>
</dbReference>
<reference evidence="7" key="1">
    <citation type="submission" date="2016-10" db="EMBL/GenBank/DDBJ databases">
        <authorList>
            <person name="Varghese N."/>
        </authorList>
    </citation>
    <scope>NUCLEOTIDE SEQUENCE [LARGE SCALE GENOMIC DNA]</scope>
    <source>
        <strain evidence="7">CGMCC 1.12284</strain>
    </source>
</reference>
<evidence type="ECO:0000313" key="6">
    <source>
        <dbReference type="EMBL" id="SEW23480.1"/>
    </source>
</evidence>
<dbReference type="SUPFAM" id="SSF116726">
    <property type="entry name" value="TrkA C-terminal domain-like"/>
    <property type="match status" value="1"/>
</dbReference>
<organism evidence="6 7">
    <name type="scientific">Natrinema salifodinae</name>
    <dbReference type="NCBI Taxonomy" id="1202768"/>
    <lineage>
        <taxon>Archaea</taxon>
        <taxon>Methanobacteriati</taxon>
        <taxon>Methanobacteriota</taxon>
        <taxon>Stenosarchaea group</taxon>
        <taxon>Halobacteria</taxon>
        <taxon>Halobacteriales</taxon>
        <taxon>Natrialbaceae</taxon>
        <taxon>Natrinema</taxon>
    </lineage>
</organism>
<gene>
    <name evidence="6" type="ORF">SAMN05216285_3253</name>
</gene>
<evidence type="ECO:0000259" key="4">
    <source>
        <dbReference type="PROSITE" id="PS50956"/>
    </source>
</evidence>
<dbReference type="GO" id="GO:0008324">
    <property type="term" value="F:monoatomic cation transmembrane transporter activity"/>
    <property type="evidence" value="ECO:0007669"/>
    <property type="project" value="InterPro"/>
</dbReference>
<dbReference type="GO" id="GO:0043200">
    <property type="term" value="P:response to amino acid"/>
    <property type="evidence" value="ECO:0007669"/>
    <property type="project" value="TreeGrafter"/>
</dbReference>
<dbReference type="GO" id="GO:0006813">
    <property type="term" value="P:potassium ion transport"/>
    <property type="evidence" value="ECO:0007669"/>
    <property type="project" value="InterPro"/>
</dbReference>
<sequence length="247" mass="27281">MGIRLDEVNRRIIHALMDDARNTSAPMIADEVGVSPATVRNRIEQLEEANVLQGYHANVNFEAANRHFRNLYICHAPVDSRERLANQARLIPGVINVRVLMAGRRNLHILAVGEDTSDLRRVAREIAALGIEIEDEDLVQSEDYQSYQPFGPDNEAPYALSDFISLTGNAEVAEVTIEDDAPIAGMTLAEAGDDDVLDDQLLVVSIERDDKVVTPRGQTRIRADDLLTIVSRNGIAEPSLDAFRAES</sequence>
<dbReference type="InterPro" id="IPR011991">
    <property type="entry name" value="ArsR-like_HTH"/>
</dbReference>
<dbReference type="InterPro" id="IPR000485">
    <property type="entry name" value="AsnC-type_HTH_dom"/>
</dbReference>
<evidence type="ECO:0000259" key="5">
    <source>
        <dbReference type="PROSITE" id="PS51202"/>
    </source>
</evidence>
<dbReference type="AlphaFoldDB" id="A0A1I0Q8Z8"/>
<dbReference type="PANTHER" id="PTHR30154:SF34">
    <property type="entry name" value="TRANSCRIPTIONAL REGULATOR AZLB"/>
    <property type="match status" value="1"/>
</dbReference>
<proteinExistence type="predicted"/>
<name>A0A1I0Q8Z8_9EURY</name>
<evidence type="ECO:0000313" key="7">
    <source>
        <dbReference type="Proteomes" id="UP000183275"/>
    </source>
</evidence>
<dbReference type="Gene3D" id="3.30.70.1450">
    <property type="entry name" value="Regulator of K+ conductance, C-terminal domain"/>
    <property type="match status" value="1"/>
</dbReference>
<dbReference type="PRINTS" id="PR00033">
    <property type="entry name" value="HTHASNC"/>
</dbReference>
<dbReference type="STRING" id="1202768.SAMN05216285_3253"/>
<dbReference type="InterPro" id="IPR006037">
    <property type="entry name" value="RCK_C"/>
</dbReference>
<dbReference type="EMBL" id="FOIS01000004">
    <property type="protein sequence ID" value="SEW23480.1"/>
    <property type="molecule type" value="Genomic_DNA"/>
</dbReference>
<dbReference type="SMART" id="SM00344">
    <property type="entry name" value="HTH_ASNC"/>
    <property type="match status" value="1"/>
</dbReference>
<dbReference type="OrthoDB" id="6762at2157"/>
<keyword evidence="3" id="KW-0804">Transcription</keyword>
<dbReference type="InterPro" id="IPR036390">
    <property type="entry name" value="WH_DNA-bd_sf"/>
</dbReference>
<feature type="domain" description="RCK C-terminal" evidence="5">
    <location>
        <begin position="158"/>
        <end position="246"/>
    </location>
</feature>
<keyword evidence="2 6" id="KW-0238">DNA-binding</keyword>